<name>A0A1B6FDU9_9HEMI</name>
<accession>A0A1B6FDU9</accession>
<protein>
    <submittedName>
        <fullName evidence="2">Uncharacterized protein</fullName>
    </submittedName>
</protein>
<dbReference type="EMBL" id="GECZ01021380">
    <property type="protein sequence ID" value="JAS48389.1"/>
    <property type="molecule type" value="Transcribed_RNA"/>
</dbReference>
<proteinExistence type="predicted"/>
<organism evidence="2">
    <name type="scientific">Cuerna arida</name>
    <dbReference type="NCBI Taxonomy" id="1464854"/>
    <lineage>
        <taxon>Eukaryota</taxon>
        <taxon>Metazoa</taxon>
        <taxon>Ecdysozoa</taxon>
        <taxon>Arthropoda</taxon>
        <taxon>Hexapoda</taxon>
        <taxon>Insecta</taxon>
        <taxon>Pterygota</taxon>
        <taxon>Neoptera</taxon>
        <taxon>Paraneoptera</taxon>
        <taxon>Hemiptera</taxon>
        <taxon>Auchenorrhyncha</taxon>
        <taxon>Membracoidea</taxon>
        <taxon>Cicadellidae</taxon>
        <taxon>Cicadellinae</taxon>
        <taxon>Proconiini</taxon>
        <taxon>Cuerna</taxon>
    </lineage>
</organism>
<evidence type="ECO:0000256" key="1">
    <source>
        <dbReference type="SAM" id="MobiDB-lite"/>
    </source>
</evidence>
<dbReference type="AlphaFoldDB" id="A0A1B6FDU9"/>
<feature type="non-terminal residue" evidence="2">
    <location>
        <position position="180"/>
    </location>
</feature>
<evidence type="ECO:0000313" key="2">
    <source>
        <dbReference type="EMBL" id="JAS48389.1"/>
    </source>
</evidence>
<sequence length="180" mass="19058">MTLTKSPCDLDTMSLFQDLKLKRRKVDSRCSSDGESVADTSASSPDMAGPGSPCKLETARSSPSPGTHRDRVASPDSALPESDERMVVESQEQSCEDTVENKAKVNEELNVRVFDGGGILARRESSAMSSPPSFWLSGARVNGDVSETGGNYSETMKPPAASPQRASSVGSRSVIVGESV</sequence>
<feature type="compositionally biased region" description="Polar residues" evidence="1">
    <location>
        <begin position="33"/>
        <end position="44"/>
    </location>
</feature>
<gene>
    <name evidence="2" type="ORF">g.48647</name>
</gene>
<feature type="region of interest" description="Disordered" evidence="1">
    <location>
        <begin position="23"/>
        <end position="101"/>
    </location>
</feature>
<feature type="region of interest" description="Disordered" evidence="1">
    <location>
        <begin position="146"/>
        <end position="180"/>
    </location>
</feature>
<reference evidence="2" key="1">
    <citation type="submission" date="2015-11" db="EMBL/GenBank/DDBJ databases">
        <title>De novo transcriptome assembly of four potential Pierce s Disease insect vectors from Arizona vineyards.</title>
        <authorList>
            <person name="Tassone E.E."/>
        </authorList>
    </citation>
    <scope>NUCLEOTIDE SEQUENCE</scope>
</reference>